<evidence type="ECO:0000313" key="1">
    <source>
        <dbReference type="EMBL" id="KAJ1672564.1"/>
    </source>
</evidence>
<gene>
    <name evidence="1" type="primary">utp13_4</name>
    <name evidence="1" type="ORF">EV182_006933</name>
</gene>
<organism evidence="1 2">
    <name type="scientific">Spiromyces aspiralis</name>
    <dbReference type="NCBI Taxonomy" id="68401"/>
    <lineage>
        <taxon>Eukaryota</taxon>
        <taxon>Fungi</taxon>
        <taxon>Fungi incertae sedis</taxon>
        <taxon>Zoopagomycota</taxon>
        <taxon>Kickxellomycotina</taxon>
        <taxon>Kickxellomycetes</taxon>
        <taxon>Kickxellales</taxon>
        <taxon>Kickxellaceae</taxon>
        <taxon>Spiromyces</taxon>
    </lineage>
</organism>
<accession>A0ACC1HF36</accession>
<sequence length="323" mass="35013">YLKLYNLENQNCELIYGHGEIVLSLDAHCPATAITDSSACSLFASGSKDNTARVWLVDWAAADPARRVVCVAEAVGHTEAVGAVRLARKPGCNFMITGSQDRTVKLWDLSGVPKTSAAARQLAAPIRLSARYTFKAHDKDINSLAIAPNDQVFATGSQDKTAKLWSVAEGKLLGTFQGHRRGVWSVTFSPVDQVLATTSGDKTIKLWSLSDFSCLKTLEDHTSSVLSASFVTAGMQLVSVGGDGLVKLWTIKNEECVLTLDKHEDKIWSLAVADDGAQLATGGADSSIVFWKDTTEENIEKLHREQADELLKEQALSNYLQAK</sequence>
<dbReference type="Proteomes" id="UP001145114">
    <property type="component" value="Unassembled WGS sequence"/>
</dbReference>
<protein>
    <submittedName>
        <fullName evidence="1">U3 small nucleolar RNA-associated protein</fullName>
    </submittedName>
</protein>
<feature type="non-terminal residue" evidence="1">
    <location>
        <position position="323"/>
    </location>
</feature>
<dbReference type="EMBL" id="JAMZIH010008169">
    <property type="protein sequence ID" value="KAJ1672564.1"/>
    <property type="molecule type" value="Genomic_DNA"/>
</dbReference>
<reference evidence="1" key="1">
    <citation type="submission" date="2022-06" db="EMBL/GenBank/DDBJ databases">
        <title>Phylogenomic reconstructions and comparative analyses of Kickxellomycotina fungi.</title>
        <authorList>
            <person name="Reynolds N.K."/>
            <person name="Stajich J.E."/>
            <person name="Barry K."/>
            <person name="Grigoriev I.V."/>
            <person name="Crous P."/>
            <person name="Smith M.E."/>
        </authorList>
    </citation>
    <scope>NUCLEOTIDE SEQUENCE</scope>
    <source>
        <strain evidence="1">RSA 2271</strain>
    </source>
</reference>
<feature type="non-terminal residue" evidence="1">
    <location>
        <position position="1"/>
    </location>
</feature>
<comment type="caution">
    <text evidence="1">The sequence shown here is derived from an EMBL/GenBank/DDBJ whole genome shotgun (WGS) entry which is preliminary data.</text>
</comment>
<keyword evidence="2" id="KW-1185">Reference proteome</keyword>
<name>A0ACC1HF36_9FUNG</name>
<evidence type="ECO:0000313" key="2">
    <source>
        <dbReference type="Proteomes" id="UP001145114"/>
    </source>
</evidence>
<proteinExistence type="predicted"/>